<dbReference type="GO" id="GO:0044718">
    <property type="term" value="P:siderophore transmembrane transport"/>
    <property type="evidence" value="ECO:0007669"/>
    <property type="project" value="TreeGrafter"/>
</dbReference>
<keyword evidence="10" id="KW-0675">Receptor</keyword>
<dbReference type="GO" id="GO:0030246">
    <property type="term" value="F:carbohydrate binding"/>
    <property type="evidence" value="ECO:0007669"/>
    <property type="project" value="InterPro"/>
</dbReference>
<dbReference type="Pfam" id="PF13715">
    <property type="entry name" value="CarbopepD_reg_2"/>
    <property type="match status" value="1"/>
</dbReference>
<dbReference type="Gene3D" id="2.60.40.1120">
    <property type="entry name" value="Carboxypeptidase-like, regulatory domain"/>
    <property type="match status" value="1"/>
</dbReference>
<keyword evidence="7 8" id="KW-0998">Cell outer membrane</keyword>
<dbReference type="EMBL" id="FUZF01000022">
    <property type="protein sequence ID" value="SKC04687.1"/>
    <property type="molecule type" value="Genomic_DNA"/>
</dbReference>
<reference evidence="11" key="1">
    <citation type="submission" date="2017-02" db="EMBL/GenBank/DDBJ databases">
        <authorList>
            <person name="Varghese N."/>
            <person name="Submissions S."/>
        </authorList>
    </citation>
    <scope>NUCLEOTIDE SEQUENCE [LARGE SCALE GENOMIC DNA]</scope>
    <source>
        <strain evidence="11">DSM 24091</strain>
    </source>
</reference>
<evidence type="ECO:0000256" key="3">
    <source>
        <dbReference type="ARBA" id="ARBA00022452"/>
    </source>
</evidence>
<proteinExistence type="inferred from homology"/>
<dbReference type="SUPFAM" id="SSF49452">
    <property type="entry name" value="Starch-binding domain-like"/>
    <property type="match status" value="1"/>
</dbReference>
<feature type="domain" description="TonB-dependent receptor plug" evidence="9">
    <location>
        <begin position="116"/>
        <end position="216"/>
    </location>
</feature>
<keyword evidence="6 8" id="KW-0472">Membrane</keyword>
<evidence type="ECO:0000256" key="8">
    <source>
        <dbReference type="PROSITE-ProRule" id="PRU01360"/>
    </source>
</evidence>
<dbReference type="InterPro" id="IPR013784">
    <property type="entry name" value="Carb-bd-like_fold"/>
</dbReference>
<accession>A0A1T5G8G9</accession>
<dbReference type="PROSITE" id="PS52016">
    <property type="entry name" value="TONB_DEPENDENT_REC_3"/>
    <property type="match status" value="1"/>
</dbReference>
<dbReference type="Gene3D" id="2.40.170.20">
    <property type="entry name" value="TonB-dependent receptor, beta-barrel domain"/>
    <property type="match status" value="1"/>
</dbReference>
<evidence type="ECO:0000256" key="5">
    <source>
        <dbReference type="ARBA" id="ARBA00022729"/>
    </source>
</evidence>
<sequence>MLFVVYVTSVFAQKTFSVNGKVHRESGEAISHVTIKISGTSLVSITNEQGRYSFPTVPQGKYTLFVSSVEIEPRTLQIDVNKNYPDLHIHVGDKGDVSLDEVRVTRNTAKREIETSGFAVNVVETKEAALRNMQTNELLDRTVGVRVRQNGGLGSDVQYNLNGMSGRSVGIFIDGIEISTYGSSFNLNSIPPAMIERVEVYKGVLPAHLSGDLMGGAVNVVLKKGFSQNNLTAALSYGAFNTFQSDLSGQYRNPKNGLTFRAAAFLTKTDNSYKIWGKFARNTLPDLTMEQVVAKRFWDEYKSYGGRFEVGFTDVKWADQFFVGYNGSDTYKEIQHGQTMGKPYMGRFAEYQGHVFSLNYLKRDLFVDGLQLNINANYSNRETYIQDTVSWVYNWSGEKMIGFHGNPIKTRDGAQQGEPTMNTINREIITTRTNLNYAISSNHSVSLNHVFNTVNRDDNDALKVTAGKEFRSDSDLGKHVFALNYEAQWMGDKLKSNVFTKLYKQNATHWAPSYRMENGAPVFYRLETQNNKSTMGYGLALSYELKSNVVLIGSTERAVRMPSDSEIFGSADENTLANLGLRPEVSDNVNLGIKLGSFDFSNHKFSFSGNGFLRNMKDRIMRRASESRNDELPEATPFVNIGVAQAVGFEGELGYTHNNNLHLILNFSRFSSLYKVKYDPATGGVLDKYNKQLPNEPFFTANGSVQYTFNNLLQKNSNMNVYYNAGFVEEFYIGWLGIEQELTPKQFYNDIGLSYRFPNRKIVASLDAKNIFNAEIYDNFAVQKPGRAFYLKINYTISKF</sequence>
<evidence type="ECO:0000313" key="10">
    <source>
        <dbReference type="EMBL" id="SKC04687.1"/>
    </source>
</evidence>
<evidence type="ECO:0000256" key="7">
    <source>
        <dbReference type="ARBA" id="ARBA00023237"/>
    </source>
</evidence>
<dbReference type="PANTHER" id="PTHR30069:SF29">
    <property type="entry name" value="HEMOGLOBIN AND HEMOGLOBIN-HAPTOGLOBIN-BINDING PROTEIN 1-RELATED"/>
    <property type="match status" value="1"/>
</dbReference>
<name>A0A1T5G8G9_9SPHI</name>
<keyword evidence="4 8" id="KW-0812">Transmembrane</keyword>
<dbReference type="InterPro" id="IPR039426">
    <property type="entry name" value="TonB-dep_rcpt-like"/>
</dbReference>
<evidence type="ECO:0000256" key="1">
    <source>
        <dbReference type="ARBA" id="ARBA00004571"/>
    </source>
</evidence>
<evidence type="ECO:0000256" key="4">
    <source>
        <dbReference type="ARBA" id="ARBA00022692"/>
    </source>
</evidence>
<dbReference type="AlphaFoldDB" id="A0A1T5G8G9"/>
<gene>
    <name evidence="10" type="ORF">SAMN05660841_03863</name>
</gene>
<dbReference type="InterPro" id="IPR012910">
    <property type="entry name" value="Plug_dom"/>
</dbReference>
<dbReference type="SUPFAM" id="SSF56935">
    <property type="entry name" value="Porins"/>
    <property type="match status" value="1"/>
</dbReference>
<dbReference type="GO" id="GO:0009279">
    <property type="term" value="C:cell outer membrane"/>
    <property type="evidence" value="ECO:0007669"/>
    <property type="project" value="UniProtKB-SubCell"/>
</dbReference>
<dbReference type="Pfam" id="PF07715">
    <property type="entry name" value="Plug"/>
    <property type="match status" value="1"/>
</dbReference>
<dbReference type="STRING" id="1513896.SAMN05660841_03863"/>
<evidence type="ECO:0000256" key="6">
    <source>
        <dbReference type="ARBA" id="ARBA00023136"/>
    </source>
</evidence>
<dbReference type="GO" id="GO:0015344">
    <property type="term" value="F:siderophore uptake transmembrane transporter activity"/>
    <property type="evidence" value="ECO:0007669"/>
    <property type="project" value="TreeGrafter"/>
</dbReference>
<keyword evidence="3 8" id="KW-1134">Transmembrane beta strand</keyword>
<keyword evidence="11" id="KW-1185">Reference proteome</keyword>
<evidence type="ECO:0000256" key="2">
    <source>
        <dbReference type="ARBA" id="ARBA00022448"/>
    </source>
</evidence>
<dbReference type="InterPro" id="IPR037066">
    <property type="entry name" value="Plug_dom_sf"/>
</dbReference>
<keyword evidence="2 8" id="KW-0813">Transport</keyword>
<dbReference type="Gene3D" id="2.170.130.10">
    <property type="entry name" value="TonB-dependent receptor, plug domain"/>
    <property type="match status" value="1"/>
</dbReference>
<organism evidence="10 11">
    <name type="scientific">Sphingobacterium nematocida</name>
    <dbReference type="NCBI Taxonomy" id="1513896"/>
    <lineage>
        <taxon>Bacteria</taxon>
        <taxon>Pseudomonadati</taxon>
        <taxon>Bacteroidota</taxon>
        <taxon>Sphingobacteriia</taxon>
        <taxon>Sphingobacteriales</taxon>
        <taxon>Sphingobacteriaceae</taxon>
        <taxon>Sphingobacterium</taxon>
    </lineage>
</organism>
<comment type="similarity">
    <text evidence="8">Belongs to the TonB-dependent receptor family.</text>
</comment>
<dbReference type="Proteomes" id="UP000190150">
    <property type="component" value="Unassembled WGS sequence"/>
</dbReference>
<evidence type="ECO:0000313" key="11">
    <source>
        <dbReference type="Proteomes" id="UP000190150"/>
    </source>
</evidence>
<keyword evidence="5" id="KW-0732">Signal</keyword>
<comment type="subcellular location">
    <subcellularLocation>
        <location evidence="1 8">Cell outer membrane</location>
        <topology evidence="1 8">Multi-pass membrane protein</topology>
    </subcellularLocation>
</comment>
<dbReference type="InterPro" id="IPR036942">
    <property type="entry name" value="Beta-barrel_TonB_sf"/>
</dbReference>
<evidence type="ECO:0000259" key="9">
    <source>
        <dbReference type="Pfam" id="PF07715"/>
    </source>
</evidence>
<protein>
    <submittedName>
        <fullName evidence="10">Outer membrane receptor proteins, mostly Fe transport</fullName>
    </submittedName>
</protein>
<dbReference type="PANTHER" id="PTHR30069">
    <property type="entry name" value="TONB-DEPENDENT OUTER MEMBRANE RECEPTOR"/>
    <property type="match status" value="1"/>
</dbReference>